<organism evidence="1 2">
    <name type="scientific">Aphis craccivora</name>
    <name type="common">Cowpea aphid</name>
    <dbReference type="NCBI Taxonomy" id="307492"/>
    <lineage>
        <taxon>Eukaryota</taxon>
        <taxon>Metazoa</taxon>
        <taxon>Ecdysozoa</taxon>
        <taxon>Arthropoda</taxon>
        <taxon>Hexapoda</taxon>
        <taxon>Insecta</taxon>
        <taxon>Pterygota</taxon>
        <taxon>Neoptera</taxon>
        <taxon>Paraneoptera</taxon>
        <taxon>Hemiptera</taxon>
        <taxon>Sternorrhyncha</taxon>
        <taxon>Aphidomorpha</taxon>
        <taxon>Aphidoidea</taxon>
        <taxon>Aphididae</taxon>
        <taxon>Aphidini</taxon>
        <taxon>Aphis</taxon>
        <taxon>Aphis</taxon>
    </lineage>
</organism>
<evidence type="ECO:0000313" key="1">
    <source>
        <dbReference type="EMBL" id="KAF0773945.1"/>
    </source>
</evidence>
<evidence type="ECO:0000313" key="2">
    <source>
        <dbReference type="Proteomes" id="UP000478052"/>
    </source>
</evidence>
<dbReference type="AlphaFoldDB" id="A0A6G0ZRH7"/>
<protein>
    <submittedName>
        <fullName evidence="1">Uncharacterized protein</fullName>
    </submittedName>
</protein>
<proteinExistence type="predicted"/>
<keyword evidence="2" id="KW-1185">Reference proteome</keyword>
<dbReference type="EMBL" id="VUJU01000018">
    <property type="protein sequence ID" value="KAF0773945.1"/>
    <property type="molecule type" value="Genomic_DNA"/>
</dbReference>
<gene>
    <name evidence="1" type="ORF">FWK35_00003505</name>
</gene>
<sequence length="194" mass="22404">MQIIRTDMHGVKHARGLFLETCARECVREYYCCCRRIAQQLPDGEINNNWDVPDTTVTVYNPIADFYPFSPLSSAVQKEKYHITCVLRDLRFSADDADVVIIVVVIVGEVDLLSGQQYRAMKEREKPSLAIWTAGAGDVTTRQPALICVPCDYRRGQVRRRTQRANIDLISLLYRSRRRRLHCCSRRRMVHCPS</sequence>
<dbReference type="Proteomes" id="UP000478052">
    <property type="component" value="Unassembled WGS sequence"/>
</dbReference>
<comment type="caution">
    <text evidence="1">The sequence shown here is derived from an EMBL/GenBank/DDBJ whole genome shotgun (WGS) entry which is preliminary data.</text>
</comment>
<name>A0A6G0ZRH7_APHCR</name>
<reference evidence="1 2" key="1">
    <citation type="submission" date="2019-08" db="EMBL/GenBank/DDBJ databases">
        <title>Whole genome of Aphis craccivora.</title>
        <authorList>
            <person name="Voronova N.V."/>
            <person name="Shulinski R.S."/>
            <person name="Bandarenka Y.V."/>
            <person name="Zhorov D.G."/>
            <person name="Warner D."/>
        </authorList>
    </citation>
    <scope>NUCLEOTIDE SEQUENCE [LARGE SCALE GENOMIC DNA]</scope>
    <source>
        <strain evidence="1">180601</strain>
        <tissue evidence="1">Whole Body</tissue>
    </source>
</reference>
<accession>A0A6G0ZRH7</accession>